<dbReference type="PANTHER" id="PTHR23427">
    <property type="entry name" value="SURFEIT LOCUS PROTEIN"/>
    <property type="match status" value="1"/>
</dbReference>
<evidence type="ECO:0000313" key="7">
    <source>
        <dbReference type="EMBL" id="MCC2617007.1"/>
    </source>
</evidence>
<protein>
    <recommendedName>
        <fullName evidence="6">SURF1-like protein</fullName>
    </recommendedName>
</protein>
<evidence type="ECO:0000256" key="4">
    <source>
        <dbReference type="ARBA" id="ARBA00022989"/>
    </source>
</evidence>
<evidence type="ECO:0000256" key="1">
    <source>
        <dbReference type="ARBA" id="ARBA00004370"/>
    </source>
</evidence>
<comment type="similarity">
    <text evidence="2 6">Belongs to the SURF1 family.</text>
</comment>
<name>A0ABS8G8V4_9ALTE</name>
<keyword evidence="8" id="KW-1185">Reference proteome</keyword>
<reference evidence="7 8" key="1">
    <citation type="submission" date="2021-10" db="EMBL/GenBank/DDBJ databases">
        <title>Draft genome of Aestuariibacter halophilus JC2043.</title>
        <authorList>
            <person name="Emsley S.A."/>
            <person name="Pfannmuller K.M."/>
            <person name="Ushijima B."/>
            <person name="Saw J.H."/>
            <person name="Videau P."/>
        </authorList>
    </citation>
    <scope>NUCLEOTIDE SEQUENCE [LARGE SCALE GENOMIC DNA]</scope>
    <source>
        <strain evidence="7 8">JC2043</strain>
    </source>
</reference>
<dbReference type="Proteomes" id="UP001520878">
    <property type="component" value="Unassembled WGS sequence"/>
</dbReference>
<evidence type="ECO:0000256" key="5">
    <source>
        <dbReference type="ARBA" id="ARBA00023136"/>
    </source>
</evidence>
<evidence type="ECO:0000256" key="6">
    <source>
        <dbReference type="RuleBase" id="RU363076"/>
    </source>
</evidence>
<dbReference type="RefSeq" id="WP_229160879.1">
    <property type="nucleotide sequence ID" value="NZ_JAJEWP010000003.1"/>
</dbReference>
<feature type="transmembrane region" description="Helical" evidence="6">
    <location>
        <begin position="14"/>
        <end position="34"/>
    </location>
</feature>
<dbReference type="CDD" id="cd06662">
    <property type="entry name" value="SURF1"/>
    <property type="match status" value="1"/>
</dbReference>
<comment type="subcellular location">
    <subcellularLocation>
        <location evidence="6">Cell membrane</location>
        <topology evidence="6">Multi-pass membrane protein</topology>
    </subcellularLocation>
    <subcellularLocation>
        <location evidence="1">Membrane</location>
    </subcellularLocation>
</comment>
<comment type="caution">
    <text evidence="7">The sequence shown here is derived from an EMBL/GenBank/DDBJ whole genome shotgun (WGS) entry which is preliminary data.</text>
</comment>
<sequence length="239" mass="26852">MKDSLSVLKSLPPIATLVTLTAVVIMFTLGVWQLNRAEQKQQRLAHIATVSQQQGISPTQALSQPDWRDMPVIVDGQWLDPWFLIDNKLHRGQPGYYVVRLLDSTEGVIAVNLGWIAAPRQRDVLPTLPQADPLLPLTGVAWQVTDNPMIRETATVSAEPEWPVRLQQIDLAVMGKWAGLPLMPLVVLSDARDNSPYVREWQPVVMPPEKHIAYAIQWFGMALACMVVFVVAVRRKNRQ</sequence>
<gene>
    <name evidence="7" type="ORF">LJ739_12210</name>
</gene>
<keyword evidence="4 6" id="KW-1133">Transmembrane helix</keyword>
<evidence type="ECO:0000256" key="2">
    <source>
        <dbReference type="ARBA" id="ARBA00007165"/>
    </source>
</evidence>
<dbReference type="EMBL" id="JAJEWP010000003">
    <property type="protein sequence ID" value="MCC2617007.1"/>
    <property type="molecule type" value="Genomic_DNA"/>
</dbReference>
<dbReference type="InterPro" id="IPR045214">
    <property type="entry name" value="Surf1/Surf4"/>
</dbReference>
<feature type="transmembrane region" description="Helical" evidence="6">
    <location>
        <begin position="211"/>
        <end position="233"/>
    </location>
</feature>
<keyword evidence="3 6" id="KW-0812">Transmembrane</keyword>
<proteinExistence type="inferred from homology"/>
<evidence type="ECO:0000256" key="3">
    <source>
        <dbReference type="ARBA" id="ARBA00022692"/>
    </source>
</evidence>
<keyword evidence="6" id="KW-1003">Cell membrane</keyword>
<organism evidence="7 8">
    <name type="scientific">Fluctibacter halophilus</name>
    <dbReference type="NCBI Taxonomy" id="226011"/>
    <lineage>
        <taxon>Bacteria</taxon>
        <taxon>Pseudomonadati</taxon>
        <taxon>Pseudomonadota</taxon>
        <taxon>Gammaproteobacteria</taxon>
        <taxon>Alteromonadales</taxon>
        <taxon>Alteromonadaceae</taxon>
        <taxon>Fluctibacter</taxon>
    </lineage>
</organism>
<keyword evidence="5 6" id="KW-0472">Membrane</keyword>
<dbReference type="Pfam" id="PF02104">
    <property type="entry name" value="SURF1"/>
    <property type="match status" value="1"/>
</dbReference>
<evidence type="ECO:0000313" key="8">
    <source>
        <dbReference type="Proteomes" id="UP001520878"/>
    </source>
</evidence>
<dbReference type="PROSITE" id="PS50895">
    <property type="entry name" value="SURF1"/>
    <property type="match status" value="1"/>
</dbReference>
<dbReference type="InterPro" id="IPR002994">
    <property type="entry name" value="Surf1/Shy1"/>
</dbReference>
<accession>A0ABS8G8V4</accession>
<dbReference type="PANTHER" id="PTHR23427:SF2">
    <property type="entry name" value="SURFEIT LOCUS PROTEIN 1"/>
    <property type="match status" value="1"/>
</dbReference>